<reference evidence="19 21" key="2">
    <citation type="submission" date="2016-10" db="EMBL/GenBank/DDBJ databases">
        <authorList>
            <person name="de Groot N.N."/>
        </authorList>
    </citation>
    <scope>NUCLEOTIDE SEQUENCE [LARGE SCALE GENOMIC DNA]</scope>
    <source>
        <strain evidence="19 21">Z-7982</strain>
    </source>
</reference>
<comment type="subcellular location">
    <subcellularLocation>
        <location evidence="2">Endomembrane system</location>
        <topology evidence="2">Multi-pass membrane protein</topology>
    </subcellularLocation>
</comment>
<keyword evidence="11 16" id="KW-0472">Membrane</keyword>
<dbReference type="AlphaFoldDB" id="A0A1L3Q0B9"/>
<keyword evidence="20" id="KW-1185">Reference proteome</keyword>
<reference evidence="17 20" key="1">
    <citation type="submission" date="2016-10" db="EMBL/GenBank/DDBJ databases">
        <title>Methanohalophilus halophilus.</title>
        <authorList>
            <person name="L'haridon S."/>
        </authorList>
    </citation>
    <scope>NUCLEOTIDE SEQUENCE [LARGE SCALE GENOMIC DNA]</scope>
    <source>
        <strain evidence="17 20">Z-7982</strain>
    </source>
</reference>
<sequence length="227" mass="25241">MDIFKDLVLPDIMTLTNAVFGLLAIFAAFSGQIKLGFIFVLVAAVADGMDGYLARTISQGPMGEYLDSLADAVSFGVAPACLIFLSISGPLRYAAGFFACMYLVCGILRLARFNTKKKTIPDFEGLPITASAVVLSSYVLLAPQYIYTWVIFGLVVLLCYLMISDHPYPKLRGPRAMGAVSILFFSTILSYFLLNSYMWIFSTILFLSLMLYLESPIMRIPRQYYEK</sequence>
<dbReference type="PROSITE" id="PS00379">
    <property type="entry name" value="CDP_ALCOHOL_P_TRANSF"/>
    <property type="match status" value="1"/>
</dbReference>
<keyword evidence="10" id="KW-0443">Lipid metabolism</keyword>
<dbReference type="EMBL" id="RJJG01000001">
    <property type="protein sequence ID" value="RNI10836.1"/>
    <property type="molecule type" value="Genomic_DNA"/>
</dbReference>
<dbReference type="PANTHER" id="PTHR14269">
    <property type="entry name" value="CDP-DIACYLGLYCEROL--GLYCEROL-3-PHOSPHATE 3-PHOSPHATIDYLTRANSFERASE-RELATED"/>
    <property type="match status" value="1"/>
</dbReference>
<evidence type="ECO:0000256" key="3">
    <source>
        <dbReference type="ARBA" id="ARBA00010441"/>
    </source>
</evidence>
<proteinExistence type="inferred from homology"/>
<evidence type="ECO:0000256" key="15">
    <source>
        <dbReference type="RuleBase" id="RU003750"/>
    </source>
</evidence>
<evidence type="ECO:0000256" key="1">
    <source>
        <dbReference type="ARBA" id="ARBA00000287"/>
    </source>
</evidence>
<feature type="transmembrane region" description="Helical" evidence="16">
    <location>
        <begin position="93"/>
        <end position="111"/>
    </location>
</feature>
<evidence type="ECO:0000256" key="8">
    <source>
        <dbReference type="ARBA" id="ARBA00022692"/>
    </source>
</evidence>
<evidence type="ECO:0000256" key="13">
    <source>
        <dbReference type="ARBA" id="ARBA00023264"/>
    </source>
</evidence>
<dbReference type="STRING" id="2177.BHR79_01540"/>
<comment type="catalytic activity">
    <reaction evidence="1">
        <text>a CDP-1,2-diacyl-sn-glycerol + L-serine = a 1,2-diacyl-sn-glycero-3-phospho-L-serine + CMP + H(+)</text>
        <dbReference type="Rhea" id="RHEA:16913"/>
        <dbReference type="ChEBI" id="CHEBI:15378"/>
        <dbReference type="ChEBI" id="CHEBI:33384"/>
        <dbReference type="ChEBI" id="CHEBI:57262"/>
        <dbReference type="ChEBI" id="CHEBI:58332"/>
        <dbReference type="ChEBI" id="CHEBI:60377"/>
        <dbReference type="EC" id="2.7.8.8"/>
    </reaction>
</comment>
<dbReference type="GO" id="GO:0012505">
    <property type="term" value="C:endomembrane system"/>
    <property type="evidence" value="ECO:0007669"/>
    <property type="project" value="UniProtKB-SubCell"/>
</dbReference>
<dbReference type="InterPro" id="IPR048254">
    <property type="entry name" value="CDP_ALCOHOL_P_TRANSF_CS"/>
</dbReference>
<evidence type="ECO:0000313" key="19">
    <source>
        <dbReference type="EMBL" id="SDW01528.1"/>
    </source>
</evidence>
<evidence type="ECO:0000313" key="18">
    <source>
        <dbReference type="EMBL" id="RNI10836.1"/>
    </source>
</evidence>
<gene>
    <name evidence="17" type="ORF">BHR79_01540</name>
    <name evidence="18" type="ORF">EFE40_01250</name>
    <name evidence="19" type="ORF">SAMN04515625_0130</name>
</gene>
<dbReference type="GO" id="GO:0016020">
    <property type="term" value="C:membrane"/>
    <property type="evidence" value="ECO:0007669"/>
    <property type="project" value="InterPro"/>
</dbReference>
<evidence type="ECO:0000256" key="10">
    <source>
        <dbReference type="ARBA" id="ARBA00023098"/>
    </source>
</evidence>
<dbReference type="Gene3D" id="1.20.120.1760">
    <property type="match status" value="1"/>
</dbReference>
<evidence type="ECO:0000256" key="9">
    <source>
        <dbReference type="ARBA" id="ARBA00022989"/>
    </source>
</evidence>
<name>A0A1L3Q0B9_9EURY</name>
<dbReference type="EC" id="2.7.8.8" evidence="4"/>
<feature type="transmembrane region" description="Helical" evidence="16">
    <location>
        <begin position="65"/>
        <end position="87"/>
    </location>
</feature>
<dbReference type="InterPro" id="IPR004533">
    <property type="entry name" value="CDP-diaglyc--ser_O-PTrfase"/>
</dbReference>
<dbReference type="Pfam" id="PF01066">
    <property type="entry name" value="CDP-OH_P_transf"/>
    <property type="match status" value="1"/>
</dbReference>
<dbReference type="Proteomes" id="UP000186879">
    <property type="component" value="Chromosome"/>
</dbReference>
<dbReference type="NCBIfam" id="TIGR04217">
    <property type="entry name" value="archae_ser_T"/>
    <property type="match status" value="1"/>
</dbReference>
<keyword evidence="7 15" id="KW-0808">Transferase</keyword>
<evidence type="ECO:0000256" key="12">
    <source>
        <dbReference type="ARBA" id="ARBA00023209"/>
    </source>
</evidence>
<comment type="similarity">
    <text evidence="3 15">Belongs to the CDP-alcohol phosphatidyltransferase class-I family.</text>
</comment>
<reference evidence="18 22" key="3">
    <citation type="submission" date="2018-10" db="EMBL/GenBank/DDBJ databases">
        <title>Cultivation of a novel Methanohalophilus strain from Kebrit Deep of the Red Sea and a genomic comparison of members of the genus Methanohalophilus.</title>
        <authorList>
            <person name="Guan Y."/>
            <person name="Ngugi D.K."/>
            <person name="Stingl U."/>
        </authorList>
    </citation>
    <scope>NUCLEOTIDE SEQUENCE [LARGE SCALE GENOMIC DNA]</scope>
    <source>
        <strain evidence="18 22">DSM 3094</strain>
    </source>
</reference>
<evidence type="ECO:0000256" key="5">
    <source>
        <dbReference type="ARBA" id="ARBA00017171"/>
    </source>
</evidence>
<keyword evidence="9 16" id="KW-1133">Transmembrane helix</keyword>
<evidence type="ECO:0000313" key="20">
    <source>
        <dbReference type="Proteomes" id="UP000186879"/>
    </source>
</evidence>
<dbReference type="GO" id="GO:0008654">
    <property type="term" value="P:phospholipid biosynthetic process"/>
    <property type="evidence" value="ECO:0007669"/>
    <property type="project" value="UniProtKB-KW"/>
</dbReference>
<keyword evidence="13" id="KW-1208">Phospholipid metabolism</keyword>
<dbReference type="Proteomes" id="UP000198669">
    <property type="component" value="Unassembled WGS sequence"/>
</dbReference>
<accession>A0A1L3Q0B9</accession>
<feature type="transmembrane region" description="Helical" evidence="16">
    <location>
        <begin position="146"/>
        <end position="163"/>
    </location>
</feature>
<evidence type="ECO:0000313" key="17">
    <source>
        <dbReference type="EMBL" id="APH38295.1"/>
    </source>
</evidence>
<dbReference type="RefSeq" id="WP_072560564.1">
    <property type="nucleotide sequence ID" value="NZ_CP017921.1"/>
</dbReference>
<evidence type="ECO:0000256" key="11">
    <source>
        <dbReference type="ARBA" id="ARBA00023136"/>
    </source>
</evidence>
<evidence type="ECO:0000256" key="16">
    <source>
        <dbReference type="SAM" id="Phobius"/>
    </source>
</evidence>
<dbReference type="GO" id="GO:0003882">
    <property type="term" value="F:CDP-diacylglycerol-serine O-phosphatidyltransferase activity"/>
    <property type="evidence" value="ECO:0007669"/>
    <property type="project" value="UniProtKB-EC"/>
</dbReference>
<evidence type="ECO:0000313" key="22">
    <source>
        <dbReference type="Proteomes" id="UP000267921"/>
    </source>
</evidence>
<evidence type="ECO:0000256" key="2">
    <source>
        <dbReference type="ARBA" id="ARBA00004127"/>
    </source>
</evidence>
<dbReference type="OrthoDB" id="221913at2157"/>
<dbReference type="PANTHER" id="PTHR14269:SF61">
    <property type="entry name" value="CDP-DIACYLGLYCEROL--SERINE O-PHOSPHATIDYLTRANSFERASE"/>
    <property type="match status" value="1"/>
</dbReference>
<dbReference type="EMBL" id="FNMU01000001">
    <property type="protein sequence ID" value="SDW01528.1"/>
    <property type="molecule type" value="Genomic_DNA"/>
</dbReference>
<dbReference type="GeneID" id="30582398"/>
<protein>
    <recommendedName>
        <fullName evidence="5">CDP-diacylglycerol--serine O-phosphatidyltransferase</fullName>
        <ecNumber evidence="4">2.7.8.8</ecNumber>
    </recommendedName>
    <alternativeName>
        <fullName evidence="14">Phosphatidylserine synthase</fullName>
    </alternativeName>
</protein>
<dbReference type="InterPro" id="IPR026475">
    <property type="entry name" value="Archaetidylserine_synthase"/>
</dbReference>
<dbReference type="InterPro" id="IPR050324">
    <property type="entry name" value="CDP-alcohol_PTase-I"/>
</dbReference>
<evidence type="ECO:0000256" key="4">
    <source>
        <dbReference type="ARBA" id="ARBA00013174"/>
    </source>
</evidence>
<evidence type="ECO:0000256" key="7">
    <source>
        <dbReference type="ARBA" id="ARBA00022679"/>
    </source>
</evidence>
<keyword evidence="12" id="KW-0594">Phospholipid biosynthesis</keyword>
<dbReference type="Proteomes" id="UP000267921">
    <property type="component" value="Unassembled WGS sequence"/>
</dbReference>
<organism evidence="17 20">
    <name type="scientific">Methanohalophilus halophilus</name>
    <dbReference type="NCBI Taxonomy" id="2177"/>
    <lineage>
        <taxon>Archaea</taxon>
        <taxon>Methanobacteriati</taxon>
        <taxon>Methanobacteriota</taxon>
        <taxon>Stenosarchaea group</taxon>
        <taxon>Methanomicrobia</taxon>
        <taxon>Methanosarcinales</taxon>
        <taxon>Methanosarcinaceae</taxon>
        <taxon>Methanohalophilus</taxon>
    </lineage>
</organism>
<keyword evidence="8 16" id="KW-0812">Transmembrane</keyword>
<dbReference type="InterPro" id="IPR043130">
    <property type="entry name" value="CDP-OH_PTrfase_TM_dom"/>
</dbReference>
<dbReference type="KEGG" id="mhaz:BHR79_01540"/>
<feature type="transmembrane region" description="Helical" evidence="16">
    <location>
        <begin position="175"/>
        <end position="193"/>
    </location>
</feature>
<feature type="transmembrane region" description="Helical" evidence="16">
    <location>
        <begin position="199"/>
        <end position="217"/>
    </location>
</feature>
<evidence type="ECO:0000256" key="6">
    <source>
        <dbReference type="ARBA" id="ARBA00022516"/>
    </source>
</evidence>
<evidence type="ECO:0000256" key="14">
    <source>
        <dbReference type="ARBA" id="ARBA00032361"/>
    </source>
</evidence>
<dbReference type="EMBL" id="CP017921">
    <property type="protein sequence ID" value="APH38295.1"/>
    <property type="molecule type" value="Genomic_DNA"/>
</dbReference>
<evidence type="ECO:0000313" key="21">
    <source>
        <dbReference type="Proteomes" id="UP000198669"/>
    </source>
</evidence>
<dbReference type="InterPro" id="IPR000462">
    <property type="entry name" value="CDP-OH_P_trans"/>
</dbReference>
<keyword evidence="6" id="KW-0444">Lipid biosynthesis</keyword>
<dbReference type="NCBIfam" id="TIGR00473">
    <property type="entry name" value="pssA"/>
    <property type="match status" value="1"/>
</dbReference>